<evidence type="ECO:0000313" key="2">
    <source>
        <dbReference type="Proteomes" id="UP001364764"/>
    </source>
</evidence>
<evidence type="ECO:0000313" key="1">
    <source>
        <dbReference type="EMBL" id="WWP19190.1"/>
    </source>
</evidence>
<organism evidence="1 2">
    <name type="scientific">Paenibacillus amylolyticus</name>
    <dbReference type="NCBI Taxonomy" id="1451"/>
    <lineage>
        <taxon>Bacteria</taxon>
        <taxon>Bacillati</taxon>
        <taxon>Bacillota</taxon>
        <taxon>Bacilli</taxon>
        <taxon>Bacillales</taxon>
        <taxon>Paenibacillaceae</taxon>
        <taxon>Paenibacillus</taxon>
    </lineage>
</organism>
<dbReference type="GeneID" id="93478248"/>
<gene>
    <name evidence="1" type="ORF">V6668_22245</name>
</gene>
<name>A0ABD8ANK8_PAEAM</name>
<dbReference type="RefSeq" id="WP_076328195.1">
    <property type="nucleotide sequence ID" value="NZ_CP145892.1"/>
</dbReference>
<protein>
    <recommendedName>
        <fullName evidence="3">Zorya protein ZorC EH domain-containing protein</fullName>
    </recommendedName>
</protein>
<accession>A0ABD8ANK8</accession>
<dbReference type="EMBL" id="CP145892">
    <property type="protein sequence ID" value="WWP19190.1"/>
    <property type="molecule type" value="Genomic_DNA"/>
</dbReference>
<evidence type="ECO:0008006" key="3">
    <source>
        <dbReference type="Google" id="ProtNLM"/>
    </source>
</evidence>
<sequence length="411" mass="49278">MEINQYFYQFSFKPQLLTEERIKMERKYKNKQADIIRQRSRMLLPKLLEIIRATPMENVEELAHSLKKMEVLMLIYSEYPFPNENKDTRQKINRILTARYSVEVGKTAWVIFQHQYEEPYLLDLLRSIYQVDQFGFLLLDDKIQHHMENAMYHESGMVQGITSALLLTGIKMTDTFHALKIEEESKLESTLMRKILEQGLSQDHMINRDGTDFIVRLLENYSMHEYKQLIKNYLEPRKYTQFHVAIVQQAVARLRDPRERVTDWQFLSSGALEEVKRWLIQKKLQILFENDQDNQRLNYWKRFIDYMQDVELVQDPMIAFIHFDNFVVVEYGKMGAAYFYHREGFEKIIRPISTSPTFRNSRSRSNKESMLKVPESSRAGVQLFIEKLGHHGRSWDDKFDSYMRQYLNGRF</sequence>
<proteinExistence type="predicted"/>
<dbReference type="AlphaFoldDB" id="A0ABD8ANK8"/>
<dbReference type="Proteomes" id="UP001364764">
    <property type="component" value="Chromosome"/>
</dbReference>
<reference evidence="1 2" key="1">
    <citation type="submission" date="2024-02" db="EMBL/GenBank/DDBJ databases">
        <title>Complete sequences of two Paenibacillus sp. strains and one Lysinibacillus strain isolated from the environment on STAA medium highlight biotechnological potential.</title>
        <authorList>
            <person name="Attere S.A."/>
            <person name="Piche L.C."/>
            <person name="Intertaglia L."/>
            <person name="Lami R."/>
            <person name="Charette S.J."/>
            <person name="Vincent A.T."/>
        </authorList>
    </citation>
    <scope>NUCLEOTIDE SEQUENCE [LARGE SCALE GENOMIC DNA]</scope>
    <source>
        <strain evidence="1 2">Y5S-7</strain>
    </source>
</reference>